<evidence type="ECO:0000256" key="6">
    <source>
        <dbReference type="ARBA" id="ARBA00018464"/>
    </source>
</evidence>
<accession>A0A150IYV3</accession>
<dbReference type="CDD" id="cd04732">
    <property type="entry name" value="HisA"/>
    <property type="match status" value="1"/>
</dbReference>
<dbReference type="GO" id="GO:0000105">
    <property type="term" value="P:L-histidine biosynthetic process"/>
    <property type="evidence" value="ECO:0007669"/>
    <property type="project" value="UniProtKB-UniRule"/>
</dbReference>
<dbReference type="InterPro" id="IPR044524">
    <property type="entry name" value="Isoase_HisA-like"/>
</dbReference>
<evidence type="ECO:0000313" key="18">
    <source>
        <dbReference type="Proteomes" id="UP000092401"/>
    </source>
</evidence>
<keyword evidence="7 11" id="KW-0963">Cytoplasm</keyword>
<dbReference type="GO" id="GO:0000162">
    <property type="term" value="P:L-tryptophan biosynthetic process"/>
    <property type="evidence" value="ECO:0007669"/>
    <property type="project" value="TreeGrafter"/>
</dbReference>
<evidence type="ECO:0000256" key="3">
    <source>
        <dbReference type="ARBA" id="ARBA00005133"/>
    </source>
</evidence>
<evidence type="ECO:0000256" key="12">
    <source>
        <dbReference type="RuleBase" id="RU003657"/>
    </source>
</evidence>
<dbReference type="EC" id="5.3.1.16" evidence="5 11"/>
<dbReference type="Pfam" id="PF00977">
    <property type="entry name" value="His_biosynth"/>
    <property type="match status" value="1"/>
</dbReference>
<organism evidence="14 18">
    <name type="scientific">Candidatus Methanofastidiosum methylothiophilum</name>
    <dbReference type="NCBI Taxonomy" id="1705564"/>
    <lineage>
        <taxon>Archaea</taxon>
        <taxon>Methanobacteriati</taxon>
        <taxon>Methanobacteriota</taxon>
        <taxon>Stenosarchaea group</taxon>
        <taxon>Candidatus Methanofastidiosia</taxon>
        <taxon>Candidatus Methanofastidiosales</taxon>
        <taxon>Candidatus Methanofastidiosaceae</taxon>
        <taxon>Candidatus Methanofastidiosum</taxon>
    </lineage>
</organism>
<dbReference type="GO" id="GO:0005737">
    <property type="term" value="C:cytoplasm"/>
    <property type="evidence" value="ECO:0007669"/>
    <property type="project" value="UniProtKB-SubCell"/>
</dbReference>
<evidence type="ECO:0000256" key="9">
    <source>
        <dbReference type="ARBA" id="ARBA00023102"/>
    </source>
</evidence>
<feature type="active site" description="Proton donor" evidence="11">
    <location>
        <position position="129"/>
    </location>
</feature>
<sequence>MKVLPAVDILNRKCVQLVGGDPDTKVFEDADPLTIARKWAEYSEYLHLIDLDAAIYNKDTNRDIIKKILSEVKIPTEVGGGIRSIEIFRELIDAGADKLIMGTSAIKNLELLKNIKDKFGKKRIVIALDVKGEEVSISGWTQGSGLSIYDATKNLEEYASSYLITSIGVEGRMKGPDIELYKKLLSITNVEIIASGGISSIDNLIELDKIGINKAVVGTAIYTNKIDLKEVRKVFG</sequence>
<dbReference type="HAMAP" id="MF_01014">
    <property type="entry name" value="HisA"/>
    <property type="match status" value="1"/>
</dbReference>
<evidence type="ECO:0000313" key="15">
    <source>
        <dbReference type="EMBL" id="KYC47576.1"/>
    </source>
</evidence>
<evidence type="ECO:0000313" key="16">
    <source>
        <dbReference type="EMBL" id="KYC50156.1"/>
    </source>
</evidence>
<dbReference type="FunFam" id="3.20.20.70:FF:000009">
    <property type="entry name" value="1-(5-phosphoribosyl)-5-[(5-phosphoribosylamino)methylideneamino] imidazole-4-carboxamide isomerase"/>
    <property type="match status" value="1"/>
</dbReference>
<feature type="active site" description="Proton acceptor" evidence="11">
    <location>
        <position position="8"/>
    </location>
</feature>
<dbReference type="Gene3D" id="3.20.20.70">
    <property type="entry name" value="Aldolase class I"/>
    <property type="match status" value="1"/>
</dbReference>
<dbReference type="GO" id="GO:0003949">
    <property type="term" value="F:1-(5-phosphoribosyl)-5-[(5-phosphoribosylamino)methylideneamino]imidazole-4-carboxamide isomerase activity"/>
    <property type="evidence" value="ECO:0007669"/>
    <property type="project" value="UniProtKB-UniRule"/>
</dbReference>
<dbReference type="PATRIC" id="fig|1706438.3.peg.986"/>
<accession>A0A150IJ89</accession>
<protein>
    <recommendedName>
        <fullName evidence="6 11">1-(5-phosphoribosyl)-5-[(5-phosphoribosylamino)methylideneamino] imidazole-4-carboxamide isomerase</fullName>
        <ecNumber evidence="5 11">5.3.1.16</ecNumber>
    </recommendedName>
    <alternativeName>
        <fullName evidence="11">Phosphoribosylformimino-5-aminoimidazole carboxamide ribotide isomerase</fullName>
    </alternativeName>
</protein>
<evidence type="ECO:0000256" key="1">
    <source>
        <dbReference type="ARBA" id="ARBA00000901"/>
    </source>
</evidence>
<dbReference type="InterPro" id="IPR013785">
    <property type="entry name" value="Aldolase_TIM"/>
</dbReference>
<comment type="pathway">
    <text evidence="3 11 13">Amino-acid biosynthesis; L-histidine biosynthesis; L-histidine from 5-phospho-alpha-D-ribose 1-diphosphate: step 4/9.</text>
</comment>
<dbReference type="EMBL" id="LNJC01000018">
    <property type="protein sequence ID" value="KYC50156.1"/>
    <property type="molecule type" value="Genomic_DNA"/>
</dbReference>
<evidence type="ECO:0000256" key="8">
    <source>
        <dbReference type="ARBA" id="ARBA00022605"/>
    </source>
</evidence>
<dbReference type="PATRIC" id="fig|1706437.3.peg.1087"/>
<dbReference type="EMBL" id="LNGE01000032">
    <property type="protein sequence ID" value="KYC45049.1"/>
    <property type="molecule type" value="Genomic_DNA"/>
</dbReference>
<evidence type="ECO:0000313" key="14">
    <source>
        <dbReference type="EMBL" id="KYC45049.1"/>
    </source>
</evidence>
<dbReference type="PANTHER" id="PTHR43090:SF2">
    <property type="entry name" value="1-(5-PHOSPHORIBOSYL)-5-[(5-PHOSPHORIBOSYLAMINO)METHYLIDENEAMINO] IMIDAZOLE-4-CARBOXAMIDE ISOMERASE"/>
    <property type="match status" value="1"/>
</dbReference>
<evidence type="ECO:0000256" key="11">
    <source>
        <dbReference type="HAMAP-Rule" id="MF_01014"/>
    </source>
</evidence>
<comment type="subcellular location">
    <subcellularLocation>
        <location evidence="2 11 13">Cytoplasm</location>
    </subcellularLocation>
</comment>
<evidence type="ECO:0000256" key="4">
    <source>
        <dbReference type="ARBA" id="ARBA00009667"/>
    </source>
</evidence>
<dbReference type="InterPro" id="IPR023016">
    <property type="entry name" value="HisA/PriA"/>
</dbReference>
<reference evidence="17 18" key="1">
    <citation type="journal article" date="2016" name="ISME J.">
        <title>Chasing the elusive Euryarchaeota class WSA2: genomes reveal a uniquely fastidious methyl-reducing methanogen.</title>
        <authorList>
            <person name="Nobu M.K."/>
            <person name="Narihiro T."/>
            <person name="Kuroda K."/>
            <person name="Mei R."/>
            <person name="Liu W.T."/>
        </authorList>
    </citation>
    <scope>NUCLEOTIDE SEQUENCE [LARGE SCALE GENOMIC DNA]</scope>
    <source>
        <strain evidence="14">B03fssc0709_Meth_Bin005</strain>
        <strain evidence="15">B15fssc0709_Meth_Bin003</strain>
        <strain evidence="16">BMIXfssc0709_Meth_Bin006</strain>
    </source>
</reference>
<keyword evidence="10 11" id="KW-0413">Isomerase</keyword>
<dbReference type="EMBL" id="LNGF01000021">
    <property type="protein sequence ID" value="KYC47576.1"/>
    <property type="molecule type" value="Genomic_DNA"/>
</dbReference>
<dbReference type="InterPro" id="IPR006062">
    <property type="entry name" value="His_biosynth"/>
</dbReference>
<comment type="similarity">
    <text evidence="4 11 12">Belongs to the HisA/HisF family.</text>
</comment>
<dbReference type="InterPro" id="IPR006063">
    <property type="entry name" value="HisA_bact_arch"/>
</dbReference>
<dbReference type="GO" id="GO:0016829">
    <property type="term" value="F:lyase activity"/>
    <property type="evidence" value="ECO:0007669"/>
    <property type="project" value="UniProtKB-KW"/>
</dbReference>
<dbReference type="AlphaFoldDB" id="A0A150IJ89"/>
<dbReference type="Proteomes" id="UP000091929">
    <property type="component" value="Unassembled WGS sequence"/>
</dbReference>
<comment type="catalytic activity">
    <reaction evidence="1 11 13">
        <text>1-(5-phospho-beta-D-ribosyl)-5-[(5-phospho-beta-D-ribosylamino)methylideneamino]imidazole-4-carboxamide = 5-[(5-phospho-1-deoxy-D-ribulos-1-ylimino)methylamino]-1-(5-phospho-beta-D-ribosyl)imidazole-4-carboxamide</text>
        <dbReference type="Rhea" id="RHEA:15469"/>
        <dbReference type="ChEBI" id="CHEBI:58435"/>
        <dbReference type="ChEBI" id="CHEBI:58525"/>
        <dbReference type="EC" id="5.3.1.16"/>
    </reaction>
</comment>
<dbReference type="Proteomes" id="UP000092403">
    <property type="component" value="Unassembled WGS sequence"/>
</dbReference>
<dbReference type="Proteomes" id="UP000092401">
    <property type="component" value="Unassembled WGS sequence"/>
</dbReference>
<dbReference type="InterPro" id="IPR011060">
    <property type="entry name" value="RibuloseP-bd_barrel"/>
</dbReference>
<dbReference type="PATRIC" id="fig|1706436.3.peg.1208"/>
<accession>A0A150IRI1</accession>
<comment type="caution">
    <text evidence="14">The sequence shown here is derived from an EMBL/GenBank/DDBJ whole genome shotgun (WGS) entry which is preliminary data.</text>
</comment>
<dbReference type="UniPathway" id="UPA00031">
    <property type="reaction ID" value="UER00009"/>
</dbReference>
<evidence type="ECO:0000256" key="5">
    <source>
        <dbReference type="ARBA" id="ARBA00012550"/>
    </source>
</evidence>
<keyword evidence="8 11" id="KW-0028">Amino-acid biosynthesis</keyword>
<evidence type="ECO:0000256" key="10">
    <source>
        <dbReference type="ARBA" id="ARBA00023235"/>
    </source>
</evidence>
<dbReference type="NCBIfam" id="TIGR00007">
    <property type="entry name" value="1-(5-phosphoribosyl)-5-[(5-phosphoribosylamino)methylideneamino]imidazole-4-carboxamide isomerase"/>
    <property type="match status" value="1"/>
</dbReference>
<keyword evidence="14" id="KW-0456">Lyase</keyword>
<dbReference type="PANTHER" id="PTHR43090">
    <property type="entry name" value="1-(5-PHOSPHORIBOSYL)-5-[(5-PHOSPHORIBOSYLAMINO)METHYLIDENEAMINO] IMIDAZOLE-4-CARBOXAMIDE ISOMERASE"/>
    <property type="match status" value="1"/>
</dbReference>
<keyword evidence="9 11" id="KW-0368">Histidine biosynthesis</keyword>
<name>A0A150IJ89_9EURY</name>
<dbReference type="SUPFAM" id="SSF51366">
    <property type="entry name" value="Ribulose-phoshate binding barrel"/>
    <property type="match status" value="1"/>
</dbReference>
<evidence type="ECO:0000256" key="7">
    <source>
        <dbReference type="ARBA" id="ARBA00022490"/>
    </source>
</evidence>
<evidence type="ECO:0000256" key="2">
    <source>
        <dbReference type="ARBA" id="ARBA00004496"/>
    </source>
</evidence>
<gene>
    <name evidence="14" type="primary">hisF_1</name>
    <name evidence="11" type="synonym">hisA</name>
    <name evidence="15" type="synonym">hisF_2</name>
    <name evidence="14" type="ORF">APG10_01192</name>
    <name evidence="15" type="ORF">APG11_01077</name>
    <name evidence="16" type="ORF">APG12_00974</name>
</gene>
<evidence type="ECO:0000313" key="17">
    <source>
        <dbReference type="Proteomes" id="UP000091929"/>
    </source>
</evidence>
<proteinExistence type="inferred from homology"/>
<evidence type="ECO:0000256" key="13">
    <source>
        <dbReference type="RuleBase" id="RU003658"/>
    </source>
</evidence>